<reference evidence="1 2" key="2">
    <citation type="journal article" date="2022" name="Mol. Ecol. Resour.">
        <title>The genomes of chicory, endive, great burdock and yacon provide insights into Asteraceae paleo-polyploidization history and plant inulin production.</title>
        <authorList>
            <person name="Fan W."/>
            <person name="Wang S."/>
            <person name="Wang H."/>
            <person name="Wang A."/>
            <person name="Jiang F."/>
            <person name="Liu H."/>
            <person name="Zhao H."/>
            <person name="Xu D."/>
            <person name="Zhang Y."/>
        </authorList>
    </citation>
    <scope>NUCLEOTIDE SEQUENCE [LARGE SCALE GENOMIC DNA]</scope>
    <source>
        <strain evidence="2">cv. Punajuju</strain>
        <tissue evidence="1">Leaves</tissue>
    </source>
</reference>
<evidence type="ECO:0000313" key="1">
    <source>
        <dbReference type="EMBL" id="KAI3720627.1"/>
    </source>
</evidence>
<dbReference type="EMBL" id="CM042014">
    <property type="protein sequence ID" value="KAI3720627.1"/>
    <property type="molecule type" value="Genomic_DNA"/>
</dbReference>
<gene>
    <name evidence="1" type="ORF">L2E82_31618</name>
</gene>
<evidence type="ECO:0000313" key="2">
    <source>
        <dbReference type="Proteomes" id="UP001055811"/>
    </source>
</evidence>
<organism evidence="1 2">
    <name type="scientific">Cichorium intybus</name>
    <name type="common">Chicory</name>
    <dbReference type="NCBI Taxonomy" id="13427"/>
    <lineage>
        <taxon>Eukaryota</taxon>
        <taxon>Viridiplantae</taxon>
        <taxon>Streptophyta</taxon>
        <taxon>Embryophyta</taxon>
        <taxon>Tracheophyta</taxon>
        <taxon>Spermatophyta</taxon>
        <taxon>Magnoliopsida</taxon>
        <taxon>eudicotyledons</taxon>
        <taxon>Gunneridae</taxon>
        <taxon>Pentapetalae</taxon>
        <taxon>asterids</taxon>
        <taxon>campanulids</taxon>
        <taxon>Asterales</taxon>
        <taxon>Asteraceae</taxon>
        <taxon>Cichorioideae</taxon>
        <taxon>Cichorieae</taxon>
        <taxon>Cichoriinae</taxon>
        <taxon>Cichorium</taxon>
    </lineage>
</organism>
<protein>
    <submittedName>
        <fullName evidence="1">Uncharacterized protein</fullName>
    </submittedName>
</protein>
<comment type="caution">
    <text evidence="1">The sequence shown here is derived from an EMBL/GenBank/DDBJ whole genome shotgun (WGS) entry which is preliminary data.</text>
</comment>
<accession>A0ACB9BEY5</accession>
<proteinExistence type="predicted"/>
<name>A0ACB9BEY5_CICIN</name>
<reference evidence="2" key="1">
    <citation type="journal article" date="2022" name="Mol. Ecol. Resour.">
        <title>The genomes of chicory, endive, great burdock and yacon provide insights into Asteraceae palaeo-polyploidization history and plant inulin production.</title>
        <authorList>
            <person name="Fan W."/>
            <person name="Wang S."/>
            <person name="Wang H."/>
            <person name="Wang A."/>
            <person name="Jiang F."/>
            <person name="Liu H."/>
            <person name="Zhao H."/>
            <person name="Xu D."/>
            <person name="Zhang Y."/>
        </authorList>
    </citation>
    <scope>NUCLEOTIDE SEQUENCE [LARGE SCALE GENOMIC DNA]</scope>
    <source>
        <strain evidence="2">cv. Punajuju</strain>
    </source>
</reference>
<dbReference type="Proteomes" id="UP001055811">
    <property type="component" value="Linkage Group LG06"/>
</dbReference>
<sequence>MGELILSNKGSQKQTMLSKENVAKPNCVRSGAKRKLALVDEDDEIYQDVNEADLKDYVSEGGIVQSEGTFV</sequence>
<keyword evidence="2" id="KW-1185">Reference proteome</keyword>